<reference evidence="2" key="2">
    <citation type="submission" date="2020-06" db="EMBL/GenBank/DDBJ databases">
        <authorList>
            <person name="Sheffer M."/>
        </authorList>
    </citation>
    <scope>NUCLEOTIDE SEQUENCE</scope>
</reference>
<feature type="region of interest" description="Disordered" evidence="1">
    <location>
        <begin position="79"/>
        <end position="103"/>
    </location>
</feature>
<proteinExistence type="predicted"/>
<dbReference type="EMBL" id="JABXBU010002072">
    <property type="protein sequence ID" value="KAF8778679.1"/>
    <property type="molecule type" value="Genomic_DNA"/>
</dbReference>
<organism evidence="2 3">
    <name type="scientific">Argiope bruennichi</name>
    <name type="common">Wasp spider</name>
    <name type="synonym">Aranea bruennichi</name>
    <dbReference type="NCBI Taxonomy" id="94029"/>
    <lineage>
        <taxon>Eukaryota</taxon>
        <taxon>Metazoa</taxon>
        <taxon>Ecdysozoa</taxon>
        <taxon>Arthropoda</taxon>
        <taxon>Chelicerata</taxon>
        <taxon>Arachnida</taxon>
        <taxon>Araneae</taxon>
        <taxon>Araneomorphae</taxon>
        <taxon>Entelegynae</taxon>
        <taxon>Araneoidea</taxon>
        <taxon>Araneidae</taxon>
        <taxon>Argiope</taxon>
    </lineage>
</organism>
<comment type="caution">
    <text evidence="2">The sequence shown here is derived from an EMBL/GenBank/DDBJ whole genome shotgun (WGS) entry which is preliminary data.</text>
</comment>
<dbReference type="AlphaFoldDB" id="A0A8T0EXB6"/>
<protein>
    <submittedName>
        <fullName evidence="2">Uncharacterized protein</fullName>
    </submittedName>
</protein>
<name>A0A8T0EXB6_ARGBR</name>
<sequence>MEAQYKEDIASSNEEQYFKLSQTLPIIENLIDVAFSEQIYLGTDRENTDNSATKSVIEGFEDPVPEDVLESHADAFSEQNYFGERKTDNSHTESIIEDHEDPVPEDVLESHADLDGRSDCIERGKVKGNLECEDVAFKQFQQLVSLRKV</sequence>
<evidence type="ECO:0000313" key="3">
    <source>
        <dbReference type="Proteomes" id="UP000807504"/>
    </source>
</evidence>
<dbReference type="Proteomes" id="UP000807504">
    <property type="component" value="Unassembled WGS sequence"/>
</dbReference>
<evidence type="ECO:0000313" key="2">
    <source>
        <dbReference type="EMBL" id="KAF8778679.1"/>
    </source>
</evidence>
<gene>
    <name evidence="2" type="ORF">HNY73_015379</name>
</gene>
<accession>A0A8T0EXB6</accession>
<feature type="compositionally biased region" description="Basic and acidic residues" evidence="1">
    <location>
        <begin position="83"/>
        <end position="97"/>
    </location>
</feature>
<keyword evidence="3" id="KW-1185">Reference proteome</keyword>
<evidence type="ECO:0000256" key="1">
    <source>
        <dbReference type="SAM" id="MobiDB-lite"/>
    </source>
</evidence>
<reference evidence="2" key="1">
    <citation type="journal article" date="2020" name="bioRxiv">
        <title>Chromosome-level reference genome of the European wasp spider Argiope bruennichi: a resource for studies on range expansion and evolutionary adaptation.</title>
        <authorList>
            <person name="Sheffer M.M."/>
            <person name="Hoppe A."/>
            <person name="Krehenwinkel H."/>
            <person name="Uhl G."/>
            <person name="Kuss A.W."/>
            <person name="Jensen L."/>
            <person name="Jensen C."/>
            <person name="Gillespie R.G."/>
            <person name="Hoff K.J."/>
            <person name="Prost S."/>
        </authorList>
    </citation>
    <scope>NUCLEOTIDE SEQUENCE</scope>
</reference>